<gene>
    <name evidence="1" type="ORF">EA58_00280</name>
</gene>
<proteinExistence type="predicted"/>
<keyword evidence="2" id="KW-1185">Reference proteome</keyword>
<evidence type="ECO:0000313" key="2">
    <source>
        <dbReference type="Proteomes" id="UP000027192"/>
    </source>
</evidence>
<dbReference type="STRING" id="1654360.EA58_00280"/>
<protein>
    <submittedName>
        <fullName evidence="1">Uncharacterized protein</fullName>
    </submittedName>
</protein>
<reference evidence="1 2" key="1">
    <citation type="submission" date="2014-04" db="EMBL/GenBank/DDBJ databases">
        <title>Draft genome sequence of Photobacterium halotolerans S2753: a solonamide, ngercheumicin and holomycin producer.</title>
        <authorList>
            <person name="Machado H.R."/>
            <person name="Gram L."/>
        </authorList>
    </citation>
    <scope>NUCLEOTIDE SEQUENCE [LARGE SCALE GENOMIC DNA]</scope>
    <source>
        <strain evidence="1 2">S2753</strain>
    </source>
</reference>
<accession>A0A066S0R9</accession>
<organism evidence="1 2">
    <name type="scientific">Photobacterium galatheae</name>
    <dbReference type="NCBI Taxonomy" id="1654360"/>
    <lineage>
        <taxon>Bacteria</taxon>
        <taxon>Pseudomonadati</taxon>
        <taxon>Pseudomonadota</taxon>
        <taxon>Gammaproteobacteria</taxon>
        <taxon>Vibrionales</taxon>
        <taxon>Vibrionaceae</taxon>
        <taxon>Photobacterium</taxon>
    </lineage>
</organism>
<dbReference type="Proteomes" id="UP000027192">
    <property type="component" value="Unassembled WGS sequence"/>
</dbReference>
<evidence type="ECO:0000313" key="1">
    <source>
        <dbReference type="EMBL" id="KDM93557.1"/>
    </source>
</evidence>
<dbReference type="EMBL" id="JMIB01000001">
    <property type="protein sequence ID" value="KDM93557.1"/>
    <property type="molecule type" value="Genomic_DNA"/>
</dbReference>
<comment type="caution">
    <text evidence="1">The sequence shown here is derived from an EMBL/GenBank/DDBJ whole genome shotgun (WGS) entry which is preliminary data.</text>
</comment>
<name>A0A066S0R9_9GAMM</name>
<dbReference type="AlphaFoldDB" id="A0A066S0R9"/>
<sequence>MIATVLTQVTMTGGIYTKASITFLYDCLQINEPVAHAALSGFRKRSEPYFIIGYYNDSVKQSTPLKK</sequence>